<dbReference type="CDD" id="cd06225">
    <property type="entry name" value="HAMP"/>
    <property type="match status" value="1"/>
</dbReference>
<dbReference type="GO" id="GO:0007165">
    <property type="term" value="P:signal transduction"/>
    <property type="evidence" value="ECO:0007669"/>
    <property type="project" value="UniProtKB-KW"/>
</dbReference>
<keyword evidence="4" id="KW-0812">Transmembrane</keyword>
<evidence type="ECO:0000256" key="2">
    <source>
        <dbReference type="ARBA" id="ARBA00029447"/>
    </source>
</evidence>
<dbReference type="SMART" id="SM00304">
    <property type="entry name" value="HAMP"/>
    <property type="match status" value="1"/>
</dbReference>
<dbReference type="CDD" id="cd12912">
    <property type="entry name" value="PDC2_MCP_like"/>
    <property type="match status" value="1"/>
</dbReference>
<dbReference type="Proteomes" id="UP000192738">
    <property type="component" value="Unassembled WGS sequence"/>
</dbReference>
<evidence type="ECO:0000256" key="4">
    <source>
        <dbReference type="SAM" id="Phobius"/>
    </source>
</evidence>
<evidence type="ECO:0000259" key="6">
    <source>
        <dbReference type="PROSITE" id="PS50885"/>
    </source>
</evidence>
<feature type="transmembrane region" description="Helical" evidence="4">
    <location>
        <begin position="304"/>
        <end position="327"/>
    </location>
</feature>
<gene>
    <name evidence="7" type="ORF">SAMN04488500_11784</name>
</gene>
<dbReference type="Gene3D" id="1.10.287.950">
    <property type="entry name" value="Methyl-accepting chemotaxis protein"/>
    <property type="match status" value="1"/>
</dbReference>
<evidence type="ECO:0000259" key="5">
    <source>
        <dbReference type="PROSITE" id="PS50111"/>
    </source>
</evidence>
<dbReference type="GO" id="GO:0016020">
    <property type="term" value="C:membrane"/>
    <property type="evidence" value="ECO:0007669"/>
    <property type="project" value="InterPro"/>
</dbReference>
<dbReference type="STRING" id="112901.SAMN04488500_11784"/>
<dbReference type="Pfam" id="PF00672">
    <property type="entry name" value="HAMP"/>
    <property type="match status" value="1"/>
</dbReference>
<dbReference type="Gene3D" id="6.10.340.10">
    <property type="match status" value="1"/>
</dbReference>
<evidence type="ECO:0000313" key="7">
    <source>
        <dbReference type="EMBL" id="SMC99652.1"/>
    </source>
</evidence>
<accession>A0A1W2DRI0</accession>
<dbReference type="Gene3D" id="3.30.450.20">
    <property type="entry name" value="PAS domain"/>
    <property type="match status" value="2"/>
</dbReference>
<dbReference type="InterPro" id="IPR029151">
    <property type="entry name" value="Sensor-like_sf"/>
</dbReference>
<dbReference type="InterPro" id="IPR004089">
    <property type="entry name" value="MCPsignal_dom"/>
</dbReference>
<dbReference type="InterPro" id="IPR003660">
    <property type="entry name" value="HAMP_dom"/>
</dbReference>
<feature type="domain" description="Methyl-accepting transducer" evidence="5">
    <location>
        <begin position="400"/>
        <end position="636"/>
    </location>
</feature>
<dbReference type="SMART" id="SM00283">
    <property type="entry name" value="MA"/>
    <property type="match status" value="1"/>
</dbReference>
<dbReference type="SUPFAM" id="SSF103190">
    <property type="entry name" value="Sensory domain-like"/>
    <property type="match status" value="1"/>
</dbReference>
<dbReference type="CDD" id="cd12913">
    <property type="entry name" value="PDC1_MCP_like"/>
    <property type="match status" value="1"/>
</dbReference>
<evidence type="ECO:0000256" key="3">
    <source>
        <dbReference type="PROSITE-ProRule" id="PRU00284"/>
    </source>
</evidence>
<feature type="transmembrane region" description="Helical" evidence="4">
    <location>
        <begin position="12"/>
        <end position="34"/>
    </location>
</feature>
<keyword evidence="1 3" id="KW-0807">Transducer</keyword>
<evidence type="ECO:0000313" key="8">
    <source>
        <dbReference type="Proteomes" id="UP000192738"/>
    </source>
</evidence>
<feature type="domain" description="HAMP" evidence="6">
    <location>
        <begin position="329"/>
        <end position="381"/>
    </location>
</feature>
<comment type="similarity">
    <text evidence="2">Belongs to the methyl-accepting chemotaxis (MCP) protein family.</text>
</comment>
<name>A0A1W2DRI0_9FIRM</name>
<dbReference type="PANTHER" id="PTHR32089">
    <property type="entry name" value="METHYL-ACCEPTING CHEMOTAXIS PROTEIN MCPB"/>
    <property type="match status" value="1"/>
</dbReference>
<dbReference type="RefSeq" id="WP_084577245.1">
    <property type="nucleotide sequence ID" value="NZ_CP155572.1"/>
</dbReference>
<dbReference type="EMBL" id="FWXI01000017">
    <property type="protein sequence ID" value="SMC99652.1"/>
    <property type="molecule type" value="Genomic_DNA"/>
</dbReference>
<proteinExistence type="inferred from homology"/>
<dbReference type="PANTHER" id="PTHR32089:SF112">
    <property type="entry name" value="LYSOZYME-LIKE PROTEIN-RELATED"/>
    <property type="match status" value="1"/>
</dbReference>
<dbReference type="Pfam" id="PF22673">
    <property type="entry name" value="MCP-like_PDC_1"/>
    <property type="match status" value="1"/>
</dbReference>
<dbReference type="OrthoDB" id="9760371at2"/>
<dbReference type="AlphaFoldDB" id="A0A1W2DRI0"/>
<dbReference type="GO" id="GO:0006935">
    <property type="term" value="P:chemotaxis"/>
    <property type="evidence" value="ECO:0007669"/>
    <property type="project" value="UniProtKB-ARBA"/>
</dbReference>
<organism evidence="7 8">
    <name type="scientific">Sporomusa malonica</name>
    <dbReference type="NCBI Taxonomy" id="112901"/>
    <lineage>
        <taxon>Bacteria</taxon>
        <taxon>Bacillati</taxon>
        <taxon>Bacillota</taxon>
        <taxon>Negativicutes</taxon>
        <taxon>Selenomonadales</taxon>
        <taxon>Sporomusaceae</taxon>
        <taxon>Sporomusa</taxon>
    </lineage>
</organism>
<dbReference type="FunFam" id="1.10.287.950:FF:000001">
    <property type="entry name" value="Methyl-accepting chemotaxis sensory transducer"/>
    <property type="match status" value="1"/>
</dbReference>
<dbReference type="SUPFAM" id="SSF58104">
    <property type="entry name" value="Methyl-accepting chemotaxis protein (MCP) signaling domain"/>
    <property type="match status" value="1"/>
</dbReference>
<dbReference type="Pfam" id="PF00015">
    <property type="entry name" value="MCPsignal"/>
    <property type="match status" value="1"/>
</dbReference>
<dbReference type="PROSITE" id="PS50885">
    <property type="entry name" value="HAMP"/>
    <property type="match status" value="1"/>
</dbReference>
<reference evidence="7 8" key="1">
    <citation type="submission" date="2017-04" db="EMBL/GenBank/DDBJ databases">
        <authorList>
            <person name="Afonso C.L."/>
            <person name="Miller P.J."/>
            <person name="Scott M.A."/>
            <person name="Spackman E."/>
            <person name="Goraichik I."/>
            <person name="Dimitrov K.M."/>
            <person name="Suarez D.L."/>
            <person name="Swayne D.E."/>
        </authorList>
    </citation>
    <scope>NUCLEOTIDE SEQUENCE [LARGE SCALE GENOMIC DNA]</scope>
    <source>
        <strain evidence="7 8">DSM 5090</strain>
    </source>
</reference>
<keyword evidence="4" id="KW-0472">Membrane</keyword>
<sequence length="686" mass="74769">MIHLRSIRTIFIAGMLLVIAFVMSIQAGLSLYSFKNTMETKVYESLNNQAGQIQNKLNGRFEQIGKYSELMAYNIGAMPRYDSDMLLGVIEKYIESDSLIIGAGFWFEPNAYQPNLKYYGPYKYKDDKGKIVMTWDYSNAEYDYFKYDWYKDGLATKEKIVWSAPYEDAVTKMAMITSSSPITKAGKIVGVTTTDIGLNEFSDYIKEIKIGQAGYAFIVSQDGTYLAHKQQEKNLKEKITDDKDVKVKQLGTEIINNKNKEIKVSRDQLFGAENFVAYVPVGSTGLHLVVVYPAEEAYRDLNKVIMLNIGTFVAAVVILVLVLAWLFNAKISRPIEALMLGTEKIATGDLSVNFAVNSKDEMGRLADSLNKMIDNIQEIISRVSQSAEQLAASGEQLSASAEQSSQAANQVAGSITEIAQGAEKQMNYVNETAGVVEELATSLQQVASNSAHVAEQSAQAAETAKEGGKTVSKAVSQMTKIENTVNNSAQVVARLGERSKEIGQIVETISGIAGQTNLLALNAAIEAARAGEQGRGFAVVADEVRKLAEQSQDAAKQIAVLISGIQKDTEEAVGAMNDGTREVKVGAEAVNTAGLAFEDISNLVMQVSDQVKEISVTIRQMEYGSQRIVASVKDIDKLSKNATGEAQTVSAATEEQSASMEEIASSSHSLAQMAEELQGLIRKFRV</sequence>
<protein>
    <submittedName>
        <fullName evidence="7">Methyl-accepting chemotaxis sensory transducer with Cache sensor</fullName>
    </submittedName>
</protein>
<dbReference type="CDD" id="cd11386">
    <property type="entry name" value="MCP_signal"/>
    <property type="match status" value="1"/>
</dbReference>
<keyword evidence="8" id="KW-1185">Reference proteome</keyword>
<evidence type="ECO:0000256" key="1">
    <source>
        <dbReference type="ARBA" id="ARBA00023224"/>
    </source>
</evidence>
<dbReference type="PROSITE" id="PS50111">
    <property type="entry name" value="CHEMOTAXIS_TRANSDUC_2"/>
    <property type="match status" value="1"/>
</dbReference>
<keyword evidence="4" id="KW-1133">Transmembrane helix</keyword>